<dbReference type="EMBL" id="AUYB01000136">
    <property type="protein sequence ID" value="KZN31771.1"/>
    <property type="molecule type" value="Genomic_DNA"/>
</dbReference>
<evidence type="ECO:0000256" key="1">
    <source>
        <dbReference type="SAM" id="MobiDB-lite"/>
    </source>
</evidence>
<comment type="caution">
    <text evidence="2">The sequence shown here is derived from an EMBL/GenBank/DDBJ whole genome shotgun (WGS) entry which is preliminary data.</text>
</comment>
<dbReference type="GeneID" id="58735834"/>
<sequence>MKLKKKNLKRLSLEAQKLVKGGNGATSLPSDIDLTTARGDEPPAG</sequence>
<accession>A0A166V6F1</accession>
<dbReference type="RefSeq" id="WP_155730938.1">
    <property type="nucleotide sequence ID" value="NZ_AQHB01000047.1"/>
</dbReference>
<protein>
    <submittedName>
        <fullName evidence="2">Uncharacterized protein</fullName>
    </submittedName>
</protein>
<feature type="region of interest" description="Disordered" evidence="1">
    <location>
        <begin position="18"/>
        <end position="45"/>
    </location>
</feature>
<keyword evidence="3" id="KW-1185">Reference proteome</keyword>
<proteinExistence type="predicted"/>
<dbReference type="PATRIC" id="fig|1365250.3.peg.4514"/>
<gene>
    <name evidence="2" type="ORF">N475_04750</name>
</gene>
<dbReference type="AlphaFoldDB" id="A0A166V6F1"/>
<evidence type="ECO:0000313" key="2">
    <source>
        <dbReference type="EMBL" id="KZN31771.1"/>
    </source>
</evidence>
<dbReference type="Proteomes" id="UP000076643">
    <property type="component" value="Unassembled WGS sequence"/>
</dbReference>
<organism evidence="2 3">
    <name type="scientific">Pseudoalteromonas luteoviolacea DSM 6061</name>
    <dbReference type="NCBI Taxonomy" id="1365250"/>
    <lineage>
        <taxon>Bacteria</taxon>
        <taxon>Pseudomonadati</taxon>
        <taxon>Pseudomonadota</taxon>
        <taxon>Gammaproteobacteria</taxon>
        <taxon>Alteromonadales</taxon>
        <taxon>Pseudoalteromonadaceae</taxon>
        <taxon>Pseudoalteromonas</taxon>
    </lineage>
</organism>
<evidence type="ECO:0000313" key="3">
    <source>
        <dbReference type="Proteomes" id="UP000076643"/>
    </source>
</evidence>
<reference evidence="2 3" key="1">
    <citation type="submission" date="2013-07" db="EMBL/GenBank/DDBJ databases">
        <title>Comparative Genomic and Metabolomic Analysis of Twelve Strains of Pseudoalteromonas luteoviolacea.</title>
        <authorList>
            <person name="Vynne N.G."/>
            <person name="Mansson M."/>
            <person name="Gram L."/>
        </authorList>
    </citation>
    <scope>NUCLEOTIDE SEQUENCE [LARGE SCALE GENOMIC DNA]</scope>
    <source>
        <strain evidence="2 3">DSM 6061</strain>
    </source>
</reference>
<name>A0A166V6F1_9GAMM</name>